<keyword evidence="2" id="KW-1185">Reference proteome</keyword>
<dbReference type="AlphaFoldDB" id="A0AAN7HIV4"/>
<comment type="caution">
    <text evidence="1">The sequence shown here is derived from an EMBL/GenBank/DDBJ whole genome shotgun (WGS) entry which is preliminary data.</text>
</comment>
<reference evidence="1" key="1">
    <citation type="journal article" date="2023" name="Mol. Phylogenet. Evol.">
        <title>Genome-scale phylogeny and comparative genomics of the fungal order Sordariales.</title>
        <authorList>
            <person name="Hensen N."/>
            <person name="Bonometti L."/>
            <person name="Westerberg I."/>
            <person name="Brannstrom I.O."/>
            <person name="Guillou S."/>
            <person name="Cros-Aarteil S."/>
            <person name="Calhoun S."/>
            <person name="Haridas S."/>
            <person name="Kuo A."/>
            <person name="Mondo S."/>
            <person name="Pangilinan J."/>
            <person name="Riley R."/>
            <person name="LaButti K."/>
            <person name="Andreopoulos B."/>
            <person name="Lipzen A."/>
            <person name="Chen C."/>
            <person name="Yan M."/>
            <person name="Daum C."/>
            <person name="Ng V."/>
            <person name="Clum A."/>
            <person name="Steindorff A."/>
            <person name="Ohm R.A."/>
            <person name="Martin F."/>
            <person name="Silar P."/>
            <person name="Natvig D.O."/>
            <person name="Lalanne C."/>
            <person name="Gautier V."/>
            <person name="Ament-Velasquez S.L."/>
            <person name="Kruys A."/>
            <person name="Hutchinson M.I."/>
            <person name="Powell A.J."/>
            <person name="Barry K."/>
            <person name="Miller A.N."/>
            <person name="Grigoriev I.V."/>
            <person name="Debuchy R."/>
            <person name="Gladieux P."/>
            <person name="Hiltunen Thoren M."/>
            <person name="Johannesson H."/>
        </authorList>
    </citation>
    <scope>NUCLEOTIDE SEQUENCE</scope>
    <source>
        <strain evidence="1">CBS 359.72</strain>
    </source>
</reference>
<gene>
    <name evidence="1" type="ORF">C7999DRAFT_18026</name>
</gene>
<dbReference type="InterPro" id="IPR009057">
    <property type="entry name" value="Homeodomain-like_sf"/>
</dbReference>
<organism evidence="1 2">
    <name type="scientific">Corynascus novoguineensis</name>
    <dbReference type="NCBI Taxonomy" id="1126955"/>
    <lineage>
        <taxon>Eukaryota</taxon>
        <taxon>Fungi</taxon>
        <taxon>Dikarya</taxon>
        <taxon>Ascomycota</taxon>
        <taxon>Pezizomycotina</taxon>
        <taxon>Sordariomycetes</taxon>
        <taxon>Sordariomycetidae</taxon>
        <taxon>Sordariales</taxon>
        <taxon>Chaetomiaceae</taxon>
        <taxon>Corynascus</taxon>
    </lineage>
</organism>
<protein>
    <submittedName>
        <fullName evidence="1">Uncharacterized protein</fullName>
    </submittedName>
</protein>
<name>A0AAN7HIV4_9PEZI</name>
<dbReference type="SUPFAM" id="SSF46689">
    <property type="entry name" value="Homeodomain-like"/>
    <property type="match status" value="1"/>
</dbReference>
<sequence>MADKQTVKTCKKRIDRKDKIFLAINVVKNKQADSLRHATKLFDVLATTLYDRISGKRIYNKMSKQYL</sequence>
<accession>A0AAN7HIV4</accession>
<reference evidence="1" key="2">
    <citation type="submission" date="2023-05" db="EMBL/GenBank/DDBJ databases">
        <authorList>
            <consortium name="Lawrence Berkeley National Laboratory"/>
            <person name="Steindorff A."/>
            <person name="Hensen N."/>
            <person name="Bonometti L."/>
            <person name="Westerberg I."/>
            <person name="Brannstrom I.O."/>
            <person name="Guillou S."/>
            <person name="Cros-Aarteil S."/>
            <person name="Calhoun S."/>
            <person name="Haridas S."/>
            <person name="Kuo A."/>
            <person name="Mondo S."/>
            <person name="Pangilinan J."/>
            <person name="Riley R."/>
            <person name="Labutti K."/>
            <person name="Andreopoulos B."/>
            <person name="Lipzen A."/>
            <person name="Chen C."/>
            <person name="Yanf M."/>
            <person name="Daum C."/>
            <person name="Ng V."/>
            <person name="Clum A."/>
            <person name="Ohm R."/>
            <person name="Martin F."/>
            <person name="Silar P."/>
            <person name="Natvig D."/>
            <person name="Lalanne C."/>
            <person name="Gautier V."/>
            <person name="Ament-Velasquez S.L."/>
            <person name="Kruys A."/>
            <person name="Hutchinson M.I."/>
            <person name="Powell A.J."/>
            <person name="Barry K."/>
            <person name="Miller A.N."/>
            <person name="Grigoriev I.V."/>
            <person name="Debuchy R."/>
            <person name="Gladieux P."/>
            <person name="Thoren M.H."/>
            <person name="Johannesson H."/>
        </authorList>
    </citation>
    <scope>NUCLEOTIDE SEQUENCE</scope>
    <source>
        <strain evidence="1">CBS 359.72</strain>
    </source>
</reference>
<proteinExistence type="predicted"/>
<dbReference type="EMBL" id="MU857793">
    <property type="protein sequence ID" value="KAK4243650.1"/>
    <property type="molecule type" value="Genomic_DNA"/>
</dbReference>
<dbReference type="Proteomes" id="UP001303647">
    <property type="component" value="Unassembled WGS sequence"/>
</dbReference>
<evidence type="ECO:0000313" key="1">
    <source>
        <dbReference type="EMBL" id="KAK4243650.1"/>
    </source>
</evidence>
<evidence type="ECO:0000313" key="2">
    <source>
        <dbReference type="Proteomes" id="UP001303647"/>
    </source>
</evidence>